<evidence type="ECO:0000256" key="1">
    <source>
        <dbReference type="SAM" id="Phobius"/>
    </source>
</evidence>
<evidence type="ECO:0000313" key="2">
    <source>
        <dbReference type="EMBL" id="MCQ4042580.1"/>
    </source>
</evidence>
<keyword evidence="3" id="KW-1185">Reference proteome</keyword>
<name>A0ABT1PB41_9ACTN</name>
<feature type="transmembrane region" description="Helical" evidence="1">
    <location>
        <begin position="26"/>
        <end position="49"/>
    </location>
</feature>
<accession>A0ABT1PB41</accession>
<feature type="transmembrane region" description="Helical" evidence="1">
    <location>
        <begin position="124"/>
        <end position="148"/>
    </location>
</feature>
<organism evidence="2 3">
    <name type="scientific">Streptantibioticus rubrisoli</name>
    <dbReference type="NCBI Taxonomy" id="1387313"/>
    <lineage>
        <taxon>Bacteria</taxon>
        <taxon>Bacillati</taxon>
        <taxon>Actinomycetota</taxon>
        <taxon>Actinomycetes</taxon>
        <taxon>Kitasatosporales</taxon>
        <taxon>Streptomycetaceae</taxon>
        <taxon>Streptantibioticus</taxon>
    </lineage>
</organism>
<feature type="transmembrane region" description="Helical" evidence="1">
    <location>
        <begin position="169"/>
        <end position="190"/>
    </location>
</feature>
<comment type="caution">
    <text evidence="2">The sequence shown here is derived from an EMBL/GenBank/DDBJ whole genome shotgun (WGS) entry which is preliminary data.</text>
</comment>
<sequence length="191" mass="20215">MALRRQGIRRQGVRTDSSEASVRRRFVGALMSLMALFFLVYGPCGFAYASRLAGTPGTFKVLYCASVRSGRGNNTVCDGTFQSTDRRVTDDEAELVNDVDGSDLGDQVPVTRANPGDYYMAGPAYAVGWLCLTFAGAFLLACAIPAVWTGQSPRAAVPRYPRLARGAALTARAAMVCVGVSGATALVLAAF</sequence>
<keyword evidence="1" id="KW-0812">Transmembrane</keyword>
<dbReference type="Proteomes" id="UP001206206">
    <property type="component" value="Unassembled WGS sequence"/>
</dbReference>
<proteinExistence type="predicted"/>
<dbReference type="EMBL" id="JANFNH010000008">
    <property type="protein sequence ID" value="MCQ4042580.1"/>
    <property type="molecule type" value="Genomic_DNA"/>
</dbReference>
<evidence type="ECO:0000313" key="3">
    <source>
        <dbReference type="Proteomes" id="UP001206206"/>
    </source>
</evidence>
<dbReference type="RefSeq" id="WP_255926897.1">
    <property type="nucleotide sequence ID" value="NZ_JANFNH010000008.1"/>
</dbReference>
<keyword evidence="1" id="KW-1133">Transmembrane helix</keyword>
<keyword evidence="1" id="KW-0472">Membrane</keyword>
<protein>
    <submittedName>
        <fullName evidence="2">Uncharacterized protein</fullName>
    </submittedName>
</protein>
<reference evidence="2 3" key="1">
    <citation type="submission" date="2022-06" db="EMBL/GenBank/DDBJ databases">
        <title>Draft genome sequence of type strain Streptomyces rubrisoli DSM 42083.</title>
        <authorList>
            <person name="Duangmal K."/>
            <person name="Klaysubun C."/>
        </authorList>
    </citation>
    <scope>NUCLEOTIDE SEQUENCE [LARGE SCALE GENOMIC DNA]</scope>
    <source>
        <strain evidence="2 3">DSM 42083</strain>
    </source>
</reference>
<gene>
    <name evidence="2" type="ORF">NON19_11180</name>
</gene>